<dbReference type="KEGG" id="puv:PUV_14180"/>
<dbReference type="RefSeq" id="WP_013924937.1">
    <property type="nucleotide sequence ID" value="NC_015702.1"/>
</dbReference>
<dbReference type="eggNOG" id="COG0790">
    <property type="taxonomic scope" value="Bacteria"/>
</dbReference>
<evidence type="ECO:0000313" key="2">
    <source>
        <dbReference type="Proteomes" id="UP000000495"/>
    </source>
</evidence>
<accession>F8KWT5</accession>
<organism evidence="1 2">
    <name type="scientific">Parachlamydia acanthamoebae (strain UV7)</name>
    <dbReference type="NCBI Taxonomy" id="765952"/>
    <lineage>
        <taxon>Bacteria</taxon>
        <taxon>Pseudomonadati</taxon>
        <taxon>Chlamydiota</taxon>
        <taxon>Chlamydiia</taxon>
        <taxon>Parachlamydiales</taxon>
        <taxon>Parachlamydiaceae</taxon>
        <taxon>Parachlamydia</taxon>
    </lineage>
</organism>
<dbReference type="HOGENOM" id="CLU_1711480_0_0_0"/>
<evidence type="ECO:0000313" key="1">
    <source>
        <dbReference type="EMBL" id="CCB86368.1"/>
    </source>
</evidence>
<gene>
    <name evidence="1" type="ordered locus">PUV_14180</name>
</gene>
<dbReference type="STRING" id="765952.PUV_14180"/>
<sequence>MSINFEGNIESGRLKFDANFSENKGIKDKGIKVNKGITKFAKNAFAAIGLGGGTIKIFGPDNKALHINKQSAIKWIKAHGEKADTENVDKLSSKAVGEKVAYLYVQKKQGKVREVLSLNLAICTKQAQELSNLMKKLSKVIGMQAVKAISQAL</sequence>
<reference evidence="1 2" key="2">
    <citation type="journal article" date="2011" name="Mol. Biol. Evol.">
        <title>Unity in variety--the pan-genome of the Chlamydiae.</title>
        <authorList>
            <person name="Collingro A."/>
            <person name="Tischler P."/>
            <person name="Weinmaier T."/>
            <person name="Penz T."/>
            <person name="Heinz E."/>
            <person name="Brunham R.C."/>
            <person name="Read T.D."/>
            <person name="Bavoil P.M."/>
            <person name="Sachse K."/>
            <person name="Kahane S."/>
            <person name="Friedman M.G."/>
            <person name="Rattei T."/>
            <person name="Myers G.S."/>
            <person name="Horn M."/>
        </authorList>
    </citation>
    <scope>NUCLEOTIDE SEQUENCE [LARGE SCALE GENOMIC DNA]</scope>
    <source>
        <strain evidence="2">UV7</strain>
    </source>
</reference>
<reference key="1">
    <citation type="journal article" date="2011" name="Mol. Biol. Evol.">
        <title>Unity in variety -- the pan-genome of the Chlamydiae.</title>
        <authorList>
            <person name="Collingro A."/>
            <person name="Tischler P."/>
            <person name="Weinmaier T."/>
            <person name="Penz T."/>
            <person name="Heinz E."/>
            <person name="Brunham R.C."/>
            <person name="Read T.D."/>
            <person name="Bavoil P.M."/>
            <person name="Sachse K."/>
            <person name="Kahane S."/>
            <person name="Friedman M.G."/>
            <person name="Rattei T."/>
            <person name="Myers G.S.A."/>
            <person name="Horn M."/>
        </authorList>
    </citation>
    <scope>NUCLEOTIDE SEQUENCE</scope>
    <source>
        <strain>UV7</strain>
    </source>
</reference>
<proteinExistence type="predicted"/>
<dbReference type="AlphaFoldDB" id="F8KWT5"/>
<dbReference type="EMBL" id="FR872580">
    <property type="protein sequence ID" value="CCB86368.1"/>
    <property type="molecule type" value="Genomic_DNA"/>
</dbReference>
<protein>
    <submittedName>
        <fullName evidence="1">Uncharacterized protein</fullName>
    </submittedName>
</protein>
<keyword evidence="2" id="KW-1185">Reference proteome</keyword>
<name>F8KWT5_PARAV</name>
<dbReference type="Proteomes" id="UP000000495">
    <property type="component" value="Chromosome"/>
</dbReference>